<proteinExistence type="predicted"/>
<organism evidence="1">
    <name type="scientific">uncultured bacterium</name>
    <name type="common">gcode 4</name>
    <dbReference type="NCBI Taxonomy" id="1234023"/>
    <lineage>
        <taxon>Bacteria</taxon>
        <taxon>environmental samples</taxon>
    </lineage>
</organism>
<gene>
    <name evidence="1" type="ORF">ACD_78C00159G0001</name>
</gene>
<reference evidence="1" key="1">
    <citation type="journal article" date="2012" name="Science">
        <title>Fermentation, hydrogen, and sulfur metabolism in multiple uncultivated bacterial phyla.</title>
        <authorList>
            <person name="Wrighton K.C."/>
            <person name="Thomas B.C."/>
            <person name="Sharon I."/>
            <person name="Miller C.S."/>
            <person name="Castelle C.J."/>
            <person name="VerBerkmoes N.C."/>
            <person name="Wilkins M.J."/>
            <person name="Hettich R.L."/>
            <person name="Lipton M.S."/>
            <person name="Williams K.H."/>
            <person name="Long P.E."/>
            <person name="Banfield J.F."/>
        </authorList>
    </citation>
    <scope>NUCLEOTIDE SEQUENCE [LARGE SCALE GENOMIC DNA]</scope>
</reference>
<sequence>MHNIDNPLRKFPKGIIYYDYSVLSMFTPSFPIFPMIS</sequence>
<protein>
    <submittedName>
        <fullName evidence="1">Uncharacterized protein</fullName>
    </submittedName>
</protein>
<feature type="non-terminal residue" evidence="1">
    <location>
        <position position="37"/>
    </location>
</feature>
<evidence type="ECO:0000313" key="1">
    <source>
        <dbReference type="EMBL" id="EKD30088.1"/>
    </source>
</evidence>
<accession>K1YCR2</accession>
<dbReference type="EMBL" id="AMFJ01034159">
    <property type="protein sequence ID" value="EKD30088.1"/>
    <property type="molecule type" value="Genomic_DNA"/>
</dbReference>
<dbReference type="AlphaFoldDB" id="K1YCR2"/>
<comment type="caution">
    <text evidence="1">The sequence shown here is derived from an EMBL/GenBank/DDBJ whole genome shotgun (WGS) entry which is preliminary data.</text>
</comment>
<name>K1YCR2_9BACT</name>